<feature type="domain" description="Formyl transferase N-terminal" evidence="6">
    <location>
        <begin position="6"/>
        <end position="186"/>
    </location>
</feature>
<dbReference type="HAMAP" id="MF_00182">
    <property type="entry name" value="Formyl_trans"/>
    <property type="match status" value="1"/>
</dbReference>
<comment type="similarity">
    <text evidence="1 5">Belongs to the Fmt family.</text>
</comment>
<dbReference type="EMBL" id="FNIN01000006">
    <property type="protein sequence ID" value="SDN75208.1"/>
    <property type="molecule type" value="Genomic_DNA"/>
</dbReference>
<evidence type="ECO:0000313" key="9">
    <source>
        <dbReference type="Proteomes" id="UP000199602"/>
    </source>
</evidence>
<gene>
    <name evidence="5" type="primary">fmt</name>
    <name evidence="8" type="ORF">SAMN04488516_10657</name>
</gene>
<proteinExistence type="inferred from homology"/>
<dbReference type="SUPFAM" id="SSF50486">
    <property type="entry name" value="FMT C-terminal domain-like"/>
    <property type="match status" value="1"/>
</dbReference>
<evidence type="ECO:0000256" key="4">
    <source>
        <dbReference type="ARBA" id="ARBA00022917"/>
    </source>
</evidence>
<evidence type="ECO:0000256" key="5">
    <source>
        <dbReference type="HAMAP-Rule" id="MF_00182"/>
    </source>
</evidence>
<comment type="function">
    <text evidence="5">Attaches a formyl group to the free amino group of methionyl-tRNA(fMet). The formyl group appears to play a dual role in the initiator identity of N-formylmethionyl-tRNA by promoting its recognition by IF2 and preventing the misappropriation of this tRNA by the elongation apparatus.</text>
</comment>
<accession>A0A1H0DYP5</accession>
<dbReference type="EC" id="2.1.2.9" evidence="2 5"/>
<protein>
    <recommendedName>
        <fullName evidence="2 5">Methionyl-tRNA formyltransferase</fullName>
        <ecNumber evidence="2 5">2.1.2.9</ecNumber>
    </recommendedName>
</protein>
<evidence type="ECO:0000256" key="3">
    <source>
        <dbReference type="ARBA" id="ARBA00022679"/>
    </source>
</evidence>
<dbReference type="OrthoDB" id="9802815at2"/>
<evidence type="ECO:0000259" key="6">
    <source>
        <dbReference type="Pfam" id="PF00551"/>
    </source>
</evidence>
<dbReference type="Proteomes" id="UP000199602">
    <property type="component" value="Unassembled WGS sequence"/>
</dbReference>
<name>A0A1H0DYP5_9BACT</name>
<organism evidence="8 9">
    <name type="scientific">Desulfonauticus submarinus</name>
    <dbReference type="NCBI Taxonomy" id="206665"/>
    <lineage>
        <taxon>Bacteria</taxon>
        <taxon>Pseudomonadati</taxon>
        <taxon>Thermodesulfobacteriota</taxon>
        <taxon>Desulfovibrionia</taxon>
        <taxon>Desulfovibrionales</taxon>
        <taxon>Desulfonauticaceae</taxon>
        <taxon>Desulfonauticus</taxon>
    </lineage>
</organism>
<dbReference type="Pfam" id="PF02911">
    <property type="entry name" value="Formyl_trans_C"/>
    <property type="match status" value="1"/>
</dbReference>
<sequence>MAQTKKKIVFMGTPEFAATILKYILKWPQGDIVGIYTQPDRPCGRGRKIKCSPVKELAQKHGLPIFQPKTFKEPAAIETLKSLDPDFLVVAAYGLILPKSVLEIPKIAPLNVHASLLPKYRGAAPIQRAILNGEKVTGITIMLMDEGMDTGPILLQRALAIGIDDTAASLHDELANLGGELIVEALTKMSQGKLTPLPQPEERASYAPKLCKEEGLIDFNKSALEVHNQIRGLYPWPGAFFYFTKADGKNIQVQLFPGKVGDQLPKNHNFKPGQIAKIEDNTLFFVCKDRFYLVSKLKPANSKIMDATAFFCGFLSKCKTAPKK</sequence>
<dbReference type="Gene3D" id="3.40.50.12230">
    <property type="match status" value="1"/>
</dbReference>
<feature type="domain" description="Formyl transferase C-terminal" evidence="7">
    <location>
        <begin position="209"/>
        <end position="314"/>
    </location>
</feature>
<dbReference type="SUPFAM" id="SSF53328">
    <property type="entry name" value="Formyltransferase"/>
    <property type="match status" value="1"/>
</dbReference>
<dbReference type="InterPro" id="IPR036477">
    <property type="entry name" value="Formyl_transf_N_sf"/>
</dbReference>
<dbReference type="GO" id="GO:0005829">
    <property type="term" value="C:cytosol"/>
    <property type="evidence" value="ECO:0007669"/>
    <property type="project" value="TreeGrafter"/>
</dbReference>
<dbReference type="CDD" id="cd08646">
    <property type="entry name" value="FMT_core_Met-tRNA-FMT_N"/>
    <property type="match status" value="1"/>
</dbReference>
<dbReference type="InterPro" id="IPR005794">
    <property type="entry name" value="Fmt"/>
</dbReference>
<keyword evidence="3 5" id="KW-0808">Transferase</keyword>
<dbReference type="STRING" id="206665.SAMN04488516_10657"/>
<evidence type="ECO:0000259" key="7">
    <source>
        <dbReference type="Pfam" id="PF02911"/>
    </source>
</evidence>
<evidence type="ECO:0000256" key="2">
    <source>
        <dbReference type="ARBA" id="ARBA00012261"/>
    </source>
</evidence>
<evidence type="ECO:0000313" key="8">
    <source>
        <dbReference type="EMBL" id="SDN75208.1"/>
    </source>
</evidence>
<dbReference type="InterPro" id="IPR011034">
    <property type="entry name" value="Formyl_transferase-like_C_sf"/>
</dbReference>
<dbReference type="InterPro" id="IPR002376">
    <property type="entry name" value="Formyl_transf_N"/>
</dbReference>
<reference evidence="8 9" key="1">
    <citation type="submission" date="2016-10" db="EMBL/GenBank/DDBJ databases">
        <authorList>
            <person name="de Groot N.N."/>
        </authorList>
    </citation>
    <scope>NUCLEOTIDE SEQUENCE [LARGE SCALE GENOMIC DNA]</scope>
    <source>
        <strain evidence="8 9">DSM 15269</strain>
    </source>
</reference>
<feature type="binding site" evidence="5">
    <location>
        <begin position="115"/>
        <end position="118"/>
    </location>
    <ligand>
        <name>(6S)-5,6,7,8-tetrahydrofolate</name>
        <dbReference type="ChEBI" id="CHEBI:57453"/>
    </ligand>
</feature>
<dbReference type="CDD" id="cd08704">
    <property type="entry name" value="Met_tRNA_FMT_C"/>
    <property type="match status" value="1"/>
</dbReference>
<dbReference type="PANTHER" id="PTHR11138">
    <property type="entry name" value="METHIONYL-TRNA FORMYLTRANSFERASE"/>
    <property type="match status" value="1"/>
</dbReference>
<dbReference type="GO" id="GO:0004479">
    <property type="term" value="F:methionyl-tRNA formyltransferase activity"/>
    <property type="evidence" value="ECO:0007669"/>
    <property type="project" value="UniProtKB-UniRule"/>
</dbReference>
<keyword evidence="9" id="KW-1185">Reference proteome</keyword>
<dbReference type="PANTHER" id="PTHR11138:SF5">
    <property type="entry name" value="METHIONYL-TRNA FORMYLTRANSFERASE, MITOCHONDRIAL"/>
    <property type="match status" value="1"/>
</dbReference>
<dbReference type="Pfam" id="PF00551">
    <property type="entry name" value="Formyl_trans_N"/>
    <property type="match status" value="1"/>
</dbReference>
<dbReference type="PROSITE" id="PS00373">
    <property type="entry name" value="GART"/>
    <property type="match status" value="1"/>
</dbReference>
<dbReference type="InterPro" id="IPR044135">
    <property type="entry name" value="Met-tRNA-FMT_C"/>
</dbReference>
<dbReference type="InterPro" id="IPR001555">
    <property type="entry name" value="GART_AS"/>
</dbReference>
<evidence type="ECO:0000256" key="1">
    <source>
        <dbReference type="ARBA" id="ARBA00010699"/>
    </source>
</evidence>
<dbReference type="AlphaFoldDB" id="A0A1H0DYP5"/>
<comment type="catalytic activity">
    <reaction evidence="5">
        <text>L-methionyl-tRNA(fMet) + (6R)-10-formyltetrahydrofolate = N-formyl-L-methionyl-tRNA(fMet) + (6S)-5,6,7,8-tetrahydrofolate + H(+)</text>
        <dbReference type="Rhea" id="RHEA:24380"/>
        <dbReference type="Rhea" id="RHEA-COMP:9952"/>
        <dbReference type="Rhea" id="RHEA-COMP:9953"/>
        <dbReference type="ChEBI" id="CHEBI:15378"/>
        <dbReference type="ChEBI" id="CHEBI:57453"/>
        <dbReference type="ChEBI" id="CHEBI:78530"/>
        <dbReference type="ChEBI" id="CHEBI:78844"/>
        <dbReference type="ChEBI" id="CHEBI:195366"/>
        <dbReference type="EC" id="2.1.2.9"/>
    </reaction>
</comment>
<keyword evidence="4 5" id="KW-0648">Protein biosynthesis</keyword>
<dbReference type="InterPro" id="IPR005793">
    <property type="entry name" value="Formyl_trans_C"/>
</dbReference>
<dbReference type="InterPro" id="IPR041711">
    <property type="entry name" value="Met-tRNA-FMT_N"/>
</dbReference>
<dbReference type="NCBIfam" id="TIGR00460">
    <property type="entry name" value="fmt"/>
    <property type="match status" value="1"/>
</dbReference>
<dbReference type="RefSeq" id="WP_092065323.1">
    <property type="nucleotide sequence ID" value="NZ_FNIN01000006.1"/>
</dbReference>